<feature type="compositionally biased region" description="Polar residues" evidence="4">
    <location>
        <begin position="147"/>
        <end position="156"/>
    </location>
</feature>
<feature type="region of interest" description="Disordered" evidence="4">
    <location>
        <begin position="147"/>
        <end position="195"/>
    </location>
</feature>
<dbReference type="GO" id="GO:0051016">
    <property type="term" value="P:barbed-end actin filament capping"/>
    <property type="evidence" value="ECO:0007669"/>
    <property type="project" value="UniProtKB-UniRule"/>
</dbReference>
<evidence type="ECO:0000256" key="1">
    <source>
        <dbReference type="ARBA" id="ARBA00022467"/>
    </source>
</evidence>
<gene>
    <name evidence="5" type="ORF">O181_051162</name>
</gene>
<comment type="function">
    <text evidence="3">F-actin-capping proteins bind in a Ca(2+)-independent manner to the fast growing ends of actin filaments (barbed end) thereby blocking the exchange of subunits at these ends. Unlike other capping proteins (such as gelsolin and severin), these proteins do not sever actin filaments.</text>
</comment>
<dbReference type="AlphaFoldDB" id="A0A9Q3E0D8"/>
<evidence type="ECO:0000256" key="3">
    <source>
        <dbReference type="RuleBase" id="RU365077"/>
    </source>
</evidence>
<dbReference type="GO" id="GO:0030036">
    <property type="term" value="P:actin cytoskeleton organization"/>
    <property type="evidence" value="ECO:0007669"/>
    <property type="project" value="TreeGrafter"/>
</dbReference>
<dbReference type="Gene3D" id="3.90.1150.210">
    <property type="entry name" value="F-actin capping protein, beta subunit"/>
    <property type="match status" value="1"/>
</dbReference>
<dbReference type="InterPro" id="IPR002189">
    <property type="entry name" value="CapZ_alpha"/>
</dbReference>
<keyword evidence="1 3" id="KW-0117">Actin capping</keyword>
<protein>
    <recommendedName>
        <fullName evidence="3">F-actin-capping protein subunit alpha</fullName>
    </recommendedName>
</protein>
<evidence type="ECO:0000256" key="2">
    <source>
        <dbReference type="ARBA" id="ARBA00023203"/>
    </source>
</evidence>
<feature type="compositionally biased region" description="Polar residues" evidence="4">
    <location>
        <begin position="167"/>
        <end position="188"/>
    </location>
</feature>
<accession>A0A9Q3E0D8</accession>
<dbReference type="PRINTS" id="PR00191">
    <property type="entry name" value="FACTINCAPA"/>
</dbReference>
<evidence type="ECO:0000256" key="4">
    <source>
        <dbReference type="SAM" id="MobiDB-lite"/>
    </source>
</evidence>
<keyword evidence="6" id="KW-1185">Reference proteome</keyword>
<dbReference type="Proteomes" id="UP000765509">
    <property type="component" value="Unassembled WGS sequence"/>
</dbReference>
<dbReference type="GO" id="GO:0051015">
    <property type="term" value="F:actin filament binding"/>
    <property type="evidence" value="ECO:0007669"/>
    <property type="project" value="TreeGrafter"/>
</dbReference>
<comment type="similarity">
    <text evidence="3">Belongs to the F-actin-capping protein alpha subunit family.</text>
</comment>
<name>A0A9Q3E0D8_9BASI</name>
<evidence type="ECO:0000313" key="6">
    <source>
        <dbReference type="Proteomes" id="UP000765509"/>
    </source>
</evidence>
<proteinExistence type="inferred from homology"/>
<sequence length="363" mass="40623">MEPTLEEKLAVASELILQAPPGEVNDVFNDVRPIVGDDSEIEQGLLPALTQYNIEQFTLVELPNAKMPAMICPGARVELSSNETRYLDPRSSQTFVFDHLRLCAMDVLPFTPENEEIEKIRLELDAEAEQYVQDHFHGGIWSVFSQNKTPPESLTQPKAEKQIELSEPNTNPSAEATETGAGNMSPGENETEENLEVAIDSKSTAETVTNDECMNKEEVLNKPAEENNILDSSTAKFQLYIVGSKYNPGNYWTGRWRSVYEIDMSTAKIEGHINVNVHYYEQGNVQLATQHQPSIDLISAPANAAQVMKAIQQTESTFQNGLNAAYLNLGDNTFKQLRRALPVTKQKANWNNMRSKIVFNDEN</sequence>
<dbReference type="InterPro" id="IPR042276">
    <property type="entry name" value="CapZ_alpha/beta_2"/>
</dbReference>
<keyword evidence="2 3" id="KW-0009">Actin-binding</keyword>
<dbReference type="PANTHER" id="PTHR10653:SF0">
    <property type="entry name" value="F-ACTIN-CAPPING PROTEIN SUBUNIT ALPHA"/>
    <property type="match status" value="1"/>
</dbReference>
<organism evidence="5 6">
    <name type="scientific">Austropuccinia psidii MF-1</name>
    <dbReference type="NCBI Taxonomy" id="1389203"/>
    <lineage>
        <taxon>Eukaryota</taxon>
        <taxon>Fungi</taxon>
        <taxon>Dikarya</taxon>
        <taxon>Basidiomycota</taxon>
        <taxon>Pucciniomycotina</taxon>
        <taxon>Pucciniomycetes</taxon>
        <taxon>Pucciniales</taxon>
        <taxon>Sphaerophragmiaceae</taxon>
        <taxon>Austropuccinia</taxon>
    </lineage>
</organism>
<dbReference type="Gene3D" id="3.30.1140.60">
    <property type="entry name" value="F-actin capping protein, alpha subunit"/>
    <property type="match status" value="1"/>
</dbReference>
<dbReference type="InterPro" id="IPR037282">
    <property type="entry name" value="CapZ_alpha/beta"/>
</dbReference>
<comment type="subunit">
    <text evidence="3">Heterodimer of an alpha and a beta subunit.</text>
</comment>
<dbReference type="EMBL" id="AVOT02022191">
    <property type="protein sequence ID" value="MBW0511447.1"/>
    <property type="molecule type" value="Genomic_DNA"/>
</dbReference>
<dbReference type="GO" id="GO:0008290">
    <property type="term" value="C:F-actin capping protein complex"/>
    <property type="evidence" value="ECO:0007669"/>
    <property type="project" value="UniProtKB-UniRule"/>
</dbReference>
<comment type="caution">
    <text evidence="5">The sequence shown here is derived from an EMBL/GenBank/DDBJ whole genome shotgun (WGS) entry which is preliminary data.</text>
</comment>
<dbReference type="Pfam" id="PF01267">
    <property type="entry name" value="F-actin_cap_A"/>
    <property type="match status" value="1"/>
</dbReference>
<reference evidence="5" key="1">
    <citation type="submission" date="2021-03" db="EMBL/GenBank/DDBJ databases">
        <title>Draft genome sequence of rust myrtle Austropuccinia psidii MF-1, a brazilian biotype.</title>
        <authorList>
            <person name="Quecine M.C."/>
            <person name="Pachon D.M.R."/>
            <person name="Bonatelli M.L."/>
            <person name="Correr F.H."/>
            <person name="Franceschini L.M."/>
            <person name="Leite T.F."/>
            <person name="Margarido G.R.A."/>
            <person name="Almeida C.A."/>
            <person name="Ferrarezi J.A."/>
            <person name="Labate C.A."/>
        </authorList>
    </citation>
    <scope>NUCLEOTIDE SEQUENCE</scope>
    <source>
        <strain evidence="5">MF-1</strain>
    </source>
</reference>
<dbReference type="SUPFAM" id="SSF90096">
    <property type="entry name" value="Subunits of heterodimeric actin filament capping protein Capz"/>
    <property type="match status" value="1"/>
</dbReference>
<dbReference type="InterPro" id="IPR042489">
    <property type="entry name" value="CapZ_alpha_1"/>
</dbReference>
<dbReference type="GO" id="GO:0030479">
    <property type="term" value="C:actin cortical patch"/>
    <property type="evidence" value="ECO:0007669"/>
    <property type="project" value="TreeGrafter"/>
</dbReference>
<dbReference type="OrthoDB" id="340550at2759"/>
<dbReference type="PANTHER" id="PTHR10653">
    <property type="entry name" value="F-ACTIN-CAPPING PROTEIN SUBUNIT ALPHA"/>
    <property type="match status" value="1"/>
</dbReference>
<evidence type="ECO:0000313" key="5">
    <source>
        <dbReference type="EMBL" id="MBW0511447.1"/>
    </source>
</evidence>